<dbReference type="PROSITE" id="PS50137">
    <property type="entry name" value="DS_RBD"/>
    <property type="match status" value="2"/>
</dbReference>
<reference evidence="4" key="1">
    <citation type="journal article" date="2015" name="Insect Biochem. Mol. Biol.">
        <title>An insight into the sialome of the horse fly, Tabanus bromius.</title>
        <authorList>
            <person name="Ribeiro J.M."/>
            <person name="Kazimirova M."/>
            <person name="Takac P."/>
            <person name="Andersen J.F."/>
            <person name="Francischetti I.M."/>
        </authorList>
    </citation>
    <scope>NUCLEOTIDE SEQUENCE</scope>
</reference>
<dbReference type="PANTHER" id="PTHR46205:SF4">
    <property type="entry name" value="LD06392P"/>
    <property type="match status" value="1"/>
</dbReference>
<dbReference type="SMART" id="SM00358">
    <property type="entry name" value="DSRM"/>
    <property type="match status" value="2"/>
</dbReference>
<evidence type="ECO:0000256" key="1">
    <source>
        <dbReference type="ARBA" id="ARBA00022884"/>
    </source>
</evidence>
<accession>A0A0K8TRN9</accession>
<dbReference type="SUPFAM" id="SSF54768">
    <property type="entry name" value="dsRNA-binding domain-like"/>
    <property type="match status" value="2"/>
</dbReference>
<feature type="domain" description="DRBM" evidence="3">
    <location>
        <begin position="90"/>
        <end position="158"/>
    </location>
</feature>
<evidence type="ECO:0000259" key="3">
    <source>
        <dbReference type="PROSITE" id="PS50137"/>
    </source>
</evidence>
<protein>
    <submittedName>
        <fullName evidence="4">Putative staufen</fullName>
    </submittedName>
</protein>
<dbReference type="EMBL" id="GDAI01000795">
    <property type="protein sequence ID" value="JAI16808.1"/>
    <property type="molecule type" value="mRNA"/>
</dbReference>
<dbReference type="GO" id="GO:0070578">
    <property type="term" value="C:RISC-loading complex"/>
    <property type="evidence" value="ECO:0007669"/>
    <property type="project" value="TreeGrafter"/>
</dbReference>
<evidence type="ECO:0000256" key="2">
    <source>
        <dbReference type="PROSITE-ProRule" id="PRU00266"/>
    </source>
</evidence>
<dbReference type="GO" id="GO:0005737">
    <property type="term" value="C:cytoplasm"/>
    <property type="evidence" value="ECO:0007669"/>
    <property type="project" value="TreeGrafter"/>
</dbReference>
<keyword evidence="1 2" id="KW-0694">RNA-binding</keyword>
<organism evidence="4">
    <name type="scientific">Tabanus bromius</name>
    <name type="common">Band-eyed brown horse fly</name>
    <dbReference type="NCBI Taxonomy" id="304241"/>
    <lineage>
        <taxon>Eukaryota</taxon>
        <taxon>Metazoa</taxon>
        <taxon>Ecdysozoa</taxon>
        <taxon>Arthropoda</taxon>
        <taxon>Hexapoda</taxon>
        <taxon>Insecta</taxon>
        <taxon>Pterygota</taxon>
        <taxon>Neoptera</taxon>
        <taxon>Endopterygota</taxon>
        <taxon>Diptera</taxon>
        <taxon>Brachycera</taxon>
        <taxon>Tabanomorpha</taxon>
        <taxon>Tabanoidea</taxon>
        <taxon>Tabanidae</taxon>
        <taxon>Tabanus</taxon>
    </lineage>
</organism>
<dbReference type="GO" id="GO:0035197">
    <property type="term" value="F:siRNA binding"/>
    <property type="evidence" value="ECO:0007669"/>
    <property type="project" value="TreeGrafter"/>
</dbReference>
<dbReference type="GO" id="GO:0003725">
    <property type="term" value="F:double-stranded RNA binding"/>
    <property type="evidence" value="ECO:0007669"/>
    <property type="project" value="TreeGrafter"/>
</dbReference>
<dbReference type="Pfam" id="PF00035">
    <property type="entry name" value="dsrm"/>
    <property type="match status" value="2"/>
</dbReference>
<dbReference type="GO" id="GO:0030422">
    <property type="term" value="P:siRNA processing"/>
    <property type="evidence" value="ECO:0007669"/>
    <property type="project" value="TreeGrafter"/>
</dbReference>
<dbReference type="PANTHER" id="PTHR46205">
    <property type="entry name" value="LOQUACIOUS, ISOFORM B"/>
    <property type="match status" value="1"/>
</dbReference>
<evidence type="ECO:0000313" key="4">
    <source>
        <dbReference type="EMBL" id="JAI16808.1"/>
    </source>
</evidence>
<sequence length="293" mass="33545">MYGKTPITVLQEYCAKNSIERPEYNFMESPDGKSFGCRVEAIGLFATGEGRSKKEAKHDAAANILKKLKLDHPGIDDIPQAPHEQIPMSDAIITLRDLCLQKNHPLPIFEVVRQSGSPEAPEFEVKCEIASIIRFATFSTKKGAKQLAARKLIDILQAAEVEEHEKQVVLLDDCIKHENENLQKKIKTYREYKNSDNKIVPGMLLRDRHDYFRKLDDEIKKKAYDVLSKYYGSPKEQVADLLKALGISYKETSFAAAFGPMHFIELECEIDVVFADREKNIYQQMLQYFHDML</sequence>
<dbReference type="Gene3D" id="3.30.160.20">
    <property type="match status" value="2"/>
</dbReference>
<proteinExistence type="evidence at transcript level"/>
<dbReference type="InterPro" id="IPR051247">
    <property type="entry name" value="RLC_Component"/>
</dbReference>
<dbReference type="AlphaFoldDB" id="A0A0K8TRN9"/>
<name>A0A0K8TRN9_TABBR</name>
<dbReference type="InterPro" id="IPR014720">
    <property type="entry name" value="dsRBD_dom"/>
</dbReference>
<dbReference type="GO" id="GO:0005634">
    <property type="term" value="C:nucleus"/>
    <property type="evidence" value="ECO:0007669"/>
    <property type="project" value="TreeGrafter"/>
</dbReference>
<dbReference type="GO" id="GO:0070920">
    <property type="term" value="P:regulation of regulatory ncRNA processing"/>
    <property type="evidence" value="ECO:0007669"/>
    <property type="project" value="TreeGrafter"/>
</dbReference>
<feature type="domain" description="DRBM" evidence="3">
    <location>
        <begin position="5"/>
        <end position="70"/>
    </location>
</feature>
<dbReference type="GO" id="GO:0016442">
    <property type="term" value="C:RISC complex"/>
    <property type="evidence" value="ECO:0007669"/>
    <property type="project" value="TreeGrafter"/>
</dbReference>